<dbReference type="KEGG" id="hyf:DTO96_101385"/>
<dbReference type="Proteomes" id="UP000252182">
    <property type="component" value="Chromosome"/>
</dbReference>
<dbReference type="AlphaFoldDB" id="A0A345DBB6"/>
<protein>
    <submittedName>
        <fullName evidence="1">Uncharacterized protein</fullName>
    </submittedName>
</protein>
<accession>A0A345DBB6</accession>
<dbReference type="EMBL" id="CP031124">
    <property type="protein sequence ID" value="AXF85654.1"/>
    <property type="molecule type" value="Genomic_DNA"/>
</dbReference>
<reference evidence="2" key="1">
    <citation type="submission" date="2018-07" db="EMBL/GenBank/DDBJ databases">
        <authorList>
            <person name="Kim H."/>
        </authorList>
    </citation>
    <scope>NUCLEOTIDE SEQUENCE [LARGE SCALE GENOMIC DNA]</scope>
    <source>
        <strain evidence="2">F02</strain>
    </source>
</reference>
<name>A0A345DBB6_9BURK</name>
<proteinExistence type="predicted"/>
<gene>
    <name evidence="1" type="ORF">DTO96_101385</name>
</gene>
<evidence type="ECO:0000313" key="2">
    <source>
        <dbReference type="Proteomes" id="UP000252182"/>
    </source>
</evidence>
<sequence>MTFDFKSNWVLLLVKRDLEAGLLHLFCLDQMAVSIDLIERRLFSTC</sequence>
<evidence type="ECO:0000313" key="1">
    <source>
        <dbReference type="EMBL" id="AXF85654.1"/>
    </source>
</evidence>
<organism evidence="1 2">
    <name type="scientific">Ephemeroptericola cinctiostellae</name>
    <dbReference type="NCBI Taxonomy" id="2268024"/>
    <lineage>
        <taxon>Bacteria</taxon>
        <taxon>Pseudomonadati</taxon>
        <taxon>Pseudomonadota</taxon>
        <taxon>Betaproteobacteria</taxon>
        <taxon>Burkholderiales</taxon>
        <taxon>Burkholderiaceae</taxon>
        <taxon>Ephemeroptericola</taxon>
    </lineage>
</organism>
<keyword evidence="2" id="KW-1185">Reference proteome</keyword>